<comment type="subcellular location">
    <subcellularLocation>
        <location evidence="1">Cell inner membrane</location>
        <topology evidence="1">Multi-pass membrane protein</topology>
    </subcellularLocation>
</comment>
<evidence type="ECO:0000259" key="11">
    <source>
        <dbReference type="PROSITE" id="PS50893"/>
    </source>
</evidence>
<sequence>MLKLDKITKKYGDVEALKGVSLTFRKNEFVSILGPSGCGKTTMLNIIGGLDRYTSGDLNISGISTKNYKDRDWDSYRNSSVGFVFQSYNLIPHLTVLQNVELSLKLSGISKKEGESRARTALEKVGLVDHLNKKPNQLSGGQMQRVAIARAIVNDPEIILADEPTGALDSKTSVIIMDLLKEIAQDRLVIMVTHNAELAHEYSNRIVELLDGQIISDSNPYDADINSEKLAKRKRTKMPYMTALGLSGKNLWAKKGRTVLTSFAGSIGIIGIALILALSSGLSNSINKMQSDTLATSPITIGSSDFDFSGPVVTEDTTDLNEFPTDSKLQIYEPKVQTNVITNNITQEYIDHVNKLDSDKYISIQYIHKANMNMIRKSGDKYVHVQSSSSHMGELLDNEDFNNNQYDILEGRMPKGDNEMILVVDNYNRIAKETVKELGLGDLDDKVDLKSIVGQEFKLVQNDDYFVKDEFGLYREASQQNYETIYGSEKAKTLSIVGVMRQKEDSSFQMYQPGLYYRSDLVKSFIKDSTDSEVVKAQKEVGKEYSVVSGMGFEGHPFKEADALYQDQLEELGSSSLPRNISIIPADFEAKKEIRTHLDAYNTDKKDADKITYSDMSEMITGVMETVVNTISYVLIGFSSISLVVSSLMIGIITYVSVIERTKEIGVLRSLGARKKDISRVFNAETFLIGFVSGTLGIVVTYLLTFPINSIIYSLTKTENIAVVNPLHAVILIIISIILTSISGVIPSRMAAKKDPVIALRSE</sequence>
<feature type="transmembrane region" description="Helical" evidence="10">
    <location>
        <begin position="726"/>
        <end position="746"/>
    </location>
</feature>
<keyword evidence="7 10" id="KW-1133">Transmembrane helix</keyword>
<dbReference type="RefSeq" id="WP_254007073.1">
    <property type="nucleotide sequence ID" value="NZ_OW659477.1"/>
</dbReference>
<evidence type="ECO:0000256" key="5">
    <source>
        <dbReference type="ARBA" id="ARBA00022741"/>
    </source>
</evidence>
<dbReference type="InterPro" id="IPR003838">
    <property type="entry name" value="ABC3_permease_C"/>
</dbReference>
<reference evidence="12" key="1">
    <citation type="submission" date="2022-04" db="EMBL/GenBank/DDBJ databases">
        <authorList>
            <person name="Forde T."/>
        </authorList>
    </citation>
    <scope>NUCLEOTIDE SEQUENCE</scope>
    <source>
        <strain evidence="12">A18Y016a</strain>
        <strain evidence="13">A18Y020d</strain>
    </source>
</reference>
<dbReference type="GO" id="GO:0016887">
    <property type="term" value="F:ATP hydrolysis activity"/>
    <property type="evidence" value="ECO:0007669"/>
    <property type="project" value="InterPro"/>
</dbReference>
<keyword evidence="4 10" id="KW-0812">Transmembrane</keyword>
<dbReference type="GO" id="GO:0098796">
    <property type="term" value="C:membrane protein complex"/>
    <property type="evidence" value="ECO:0007669"/>
    <property type="project" value="UniProtKB-ARBA"/>
</dbReference>
<evidence type="ECO:0000256" key="2">
    <source>
        <dbReference type="ARBA" id="ARBA00022448"/>
    </source>
</evidence>
<keyword evidence="12" id="KW-0378">Hydrolase</keyword>
<organism evidence="12 15">
    <name type="scientific">Erysipelothrix amsterdamensis</name>
    <dbReference type="NCBI Taxonomy" id="2929157"/>
    <lineage>
        <taxon>Bacteria</taxon>
        <taxon>Bacillati</taxon>
        <taxon>Bacillota</taxon>
        <taxon>Erysipelotrichia</taxon>
        <taxon>Erysipelotrichales</taxon>
        <taxon>Erysipelotrichaceae</taxon>
        <taxon>Erysipelothrix</taxon>
    </lineage>
</organism>
<feature type="transmembrane region" description="Helical" evidence="10">
    <location>
        <begin position="259"/>
        <end position="282"/>
    </location>
</feature>
<evidence type="ECO:0000313" key="14">
    <source>
        <dbReference type="Proteomes" id="UP001154095"/>
    </source>
</evidence>
<evidence type="ECO:0000256" key="6">
    <source>
        <dbReference type="ARBA" id="ARBA00022840"/>
    </source>
</evidence>
<dbReference type="SUPFAM" id="SSF52540">
    <property type="entry name" value="P-loop containing nucleoside triphosphate hydrolases"/>
    <property type="match status" value="1"/>
</dbReference>
<keyword evidence="5" id="KW-0547">Nucleotide-binding</keyword>
<feature type="domain" description="ABC transporter" evidence="11">
    <location>
        <begin position="2"/>
        <end position="236"/>
    </location>
</feature>
<feature type="transmembrane region" description="Helical" evidence="10">
    <location>
        <begin position="633"/>
        <end position="659"/>
    </location>
</feature>
<protein>
    <submittedName>
        <fullName evidence="12">ABC transporter ATP-binding protein/permease</fullName>
        <ecNumber evidence="12">3.6.3.-</ecNumber>
    </submittedName>
</protein>
<dbReference type="PROSITE" id="PS50893">
    <property type="entry name" value="ABC_TRANSPORTER_2"/>
    <property type="match status" value="1"/>
</dbReference>
<dbReference type="GO" id="GO:0005886">
    <property type="term" value="C:plasma membrane"/>
    <property type="evidence" value="ECO:0007669"/>
    <property type="project" value="UniProtKB-SubCell"/>
</dbReference>
<evidence type="ECO:0000256" key="1">
    <source>
        <dbReference type="ARBA" id="ARBA00004429"/>
    </source>
</evidence>
<dbReference type="InterPro" id="IPR017911">
    <property type="entry name" value="MacB-like_ATP-bd"/>
</dbReference>
<dbReference type="InterPro" id="IPR027417">
    <property type="entry name" value="P-loop_NTPase"/>
</dbReference>
<keyword evidence="3" id="KW-1003">Cell membrane</keyword>
<dbReference type="PANTHER" id="PTHR42798:SF6">
    <property type="entry name" value="CELL DIVISION ATP-BINDING PROTEIN FTSE"/>
    <property type="match status" value="1"/>
</dbReference>
<dbReference type="Proteomes" id="UP001154095">
    <property type="component" value="Chromosome"/>
</dbReference>
<dbReference type="Pfam" id="PF02687">
    <property type="entry name" value="FtsX"/>
    <property type="match status" value="1"/>
</dbReference>
<keyword evidence="14" id="KW-1185">Reference proteome</keyword>
<accession>A0AAU9VEP0</accession>
<dbReference type="PANTHER" id="PTHR42798">
    <property type="entry name" value="LIPOPROTEIN-RELEASING SYSTEM ATP-BINDING PROTEIN LOLD"/>
    <property type="match status" value="1"/>
</dbReference>
<dbReference type="EC" id="3.6.3.-" evidence="12"/>
<dbReference type="FunFam" id="3.40.50.300:FF:000032">
    <property type="entry name" value="Export ABC transporter ATP-binding protein"/>
    <property type="match status" value="1"/>
</dbReference>
<comment type="similarity">
    <text evidence="9">Belongs to the ABC transporter superfamily. Macrolide exporter (TC 3.A.1.122) family.</text>
</comment>
<evidence type="ECO:0000256" key="9">
    <source>
        <dbReference type="ARBA" id="ARBA00038388"/>
    </source>
</evidence>
<dbReference type="CDD" id="cd03255">
    <property type="entry name" value="ABC_MJ0796_LolCDE_FtsE"/>
    <property type="match status" value="1"/>
</dbReference>
<evidence type="ECO:0000313" key="12">
    <source>
        <dbReference type="EMBL" id="CAH2760703.1"/>
    </source>
</evidence>
<dbReference type="EMBL" id="OW659496">
    <property type="protein sequence ID" value="CAH2760713.1"/>
    <property type="molecule type" value="Genomic_DNA"/>
</dbReference>
<keyword evidence="2" id="KW-0813">Transport</keyword>
<keyword evidence="6 12" id="KW-0067">ATP-binding</keyword>
<dbReference type="AlphaFoldDB" id="A0AAU9VEP0"/>
<dbReference type="Gene3D" id="3.40.50.300">
    <property type="entry name" value="P-loop containing nucleotide triphosphate hydrolases"/>
    <property type="match status" value="1"/>
</dbReference>
<evidence type="ECO:0000256" key="10">
    <source>
        <dbReference type="SAM" id="Phobius"/>
    </source>
</evidence>
<dbReference type="PROSITE" id="PS00211">
    <property type="entry name" value="ABC_TRANSPORTER_1"/>
    <property type="match status" value="1"/>
</dbReference>
<evidence type="ECO:0000313" key="15">
    <source>
        <dbReference type="Proteomes" id="UP001154111"/>
    </source>
</evidence>
<dbReference type="InterPro" id="IPR017871">
    <property type="entry name" value="ABC_transporter-like_CS"/>
</dbReference>
<evidence type="ECO:0000256" key="8">
    <source>
        <dbReference type="ARBA" id="ARBA00023136"/>
    </source>
</evidence>
<name>A0AAU9VEP0_9FIRM</name>
<dbReference type="SMART" id="SM00382">
    <property type="entry name" value="AAA"/>
    <property type="match status" value="1"/>
</dbReference>
<evidence type="ECO:0000256" key="4">
    <source>
        <dbReference type="ARBA" id="ARBA00022692"/>
    </source>
</evidence>
<dbReference type="EMBL" id="OW659477">
    <property type="protein sequence ID" value="CAH2760703.1"/>
    <property type="molecule type" value="Genomic_DNA"/>
</dbReference>
<dbReference type="GO" id="GO:0005524">
    <property type="term" value="F:ATP binding"/>
    <property type="evidence" value="ECO:0007669"/>
    <property type="project" value="UniProtKB-KW"/>
</dbReference>
<keyword evidence="8 10" id="KW-0472">Membrane</keyword>
<feature type="transmembrane region" description="Helical" evidence="10">
    <location>
        <begin position="680"/>
        <end position="706"/>
    </location>
</feature>
<evidence type="ECO:0000313" key="13">
    <source>
        <dbReference type="EMBL" id="CAH2760713.1"/>
    </source>
</evidence>
<gene>
    <name evidence="12" type="primary">yknY_1</name>
    <name evidence="12" type="ORF">ERYAMS2_00316</name>
    <name evidence="13" type="ORF">ERYAMS_00026</name>
</gene>
<dbReference type="Pfam" id="PF00005">
    <property type="entry name" value="ABC_tran"/>
    <property type="match status" value="1"/>
</dbReference>
<evidence type="ECO:0000256" key="3">
    <source>
        <dbReference type="ARBA" id="ARBA00022475"/>
    </source>
</evidence>
<dbReference type="InterPro" id="IPR003439">
    <property type="entry name" value="ABC_transporter-like_ATP-bd"/>
</dbReference>
<proteinExistence type="inferred from homology"/>
<dbReference type="GO" id="GO:0022857">
    <property type="term" value="F:transmembrane transporter activity"/>
    <property type="evidence" value="ECO:0007669"/>
    <property type="project" value="UniProtKB-ARBA"/>
</dbReference>
<dbReference type="Proteomes" id="UP001154111">
    <property type="component" value="Chromosome"/>
</dbReference>
<dbReference type="InterPro" id="IPR003593">
    <property type="entry name" value="AAA+_ATPase"/>
</dbReference>
<evidence type="ECO:0000256" key="7">
    <source>
        <dbReference type="ARBA" id="ARBA00022989"/>
    </source>
</evidence>